<dbReference type="AlphaFoldDB" id="A0A9P8FWQ4"/>
<dbReference type="EMBL" id="JAHFXS010000442">
    <property type="protein sequence ID" value="KAG9984921.1"/>
    <property type="molecule type" value="Genomic_DNA"/>
</dbReference>
<feature type="non-terminal residue" evidence="1">
    <location>
        <position position="1"/>
    </location>
</feature>
<dbReference type="Proteomes" id="UP000729357">
    <property type="component" value="Unassembled WGS sequence"/>
</dbReference>
<name>A0A9P8FWQ4_AURME</name>
<proteinExistence type="predicted"/>
<comment type="caution">
    <text evidence="1">The sequence shown here is derived from an EMBL/GenBank/DDBJ whole genome shotgun (WGS) entry which is preliminary data.</text>
</comment>
<evidence type="ECO:0000313" key="2">
    <source>
        <dbReference type="Proteomes" id="UP000729357"/>
    </source>
</evidence>
<gene>
    <name evidence="1" type="ORF">KCU98_g5075</name>
</gene>
<organism evidence="1 2">
    <name type="scientific">Aureobasidium melanogenum</name>
    <name type="common">Aureobasidium pullulans var. melanogenum</name>
    <dbReference type="NCBI Taxonomy" id="46634"/>
    <lineage>
        <taxon>Eukaryota</taxon>
        <taxon>Fungi</taxon>
        <taxon>Dikarya</taxon>
        <taxon>Ascomycota</taxon>
        <taxon>Pezizomycotina</taxon>
        <taxon>Dothideomycetes</taxon>
        <taxon>Dothideomycetidae</taxon>
        <taxon>Dothideales</taxon>
        <taxon>Saccotheciaceae</taxon>
        <taxon>Aureobasidium</taxon>
    </lineage>
</organism>
<keyword evidence="2" id="KW-1185">Reference proteome</keyword>
<reference evidence="1" key="2">
    <citation type="submission" date="2021-08" db="EMBL/GenBank/DDBJ databases">
        <authorList>
            <person name="Gostincar C."/>
            <person name="Sun X."/>
            <person name="Song Z."/>
            <person name="Gunde-Cimerman N."/>
        </authorList>
    </citation>
    <scope>NUCLEOTIDE SEQUENCE</scope>
    <source>
        <strain evidence="1">EXF-9298</strain>
    </source>
</reference>
<accession>A0A9P8FWQ4</accession>
<evidence type="ECO:0000313" key="1">
    <source>
        <dbReference type="EMBL" id="KAG9984921.1"/>
    </source>
</evidence>
<reference evidence="1" key="1">
    <citation type="journal article" date="2021" name="J Fungi (Basel)">
        <title>Virulence traits and population genomics of the black yeast Aureobasidium melanogenum.</title>
        <authorList>
            <person name="Cernosa A."/>
            <person name="Sun X."/>
            <person name="Gostincar C."/>
            <person name="Fang C."/>
            <person name="Gunde-Cimerman N."/>
            <person name="Song Z."/>
        </authorList>
    </citation>
    <scope>NUCLEOTIDE SEQUENCE</scope>
    <source>
        <strain evidence="1">EXF-9298</strain>
    </source>
</reference>
<sequence>MTTPITSICATCAINRLLDIPKRICCNAKTEQGHNISCSICFLEGNQHLCFLLDSLGLKYFNRLTTFKHNGEADFSERLEFQVIVFYHLAILKTIPPIKTWALDMPAETFADAPMLVKFGKGIPCEIPDNVDSDEDSSDTNAASSDVNYAIESVTTEVGSSTQLDIDESEYLVLDHFSNDKLDSEDEDWVSVSSKDF</sequence>
<protein>
    <submittedName>
        <fullName evidence="1">Uncharacterized protein</fullName>
    </submittedName>
</protein>